<proteinExistence type="inferred from homology"/>
<feature type="active site" description="Charge relay system" evidence="5">
    <location>
        <position position="312"/>
    </location>
</feature>
<sequence>MRALKPLALASLAGVLPLVLTGGVAPAAGHTGPGGGWSGMWLSGTTATDTTSVVTTLKQVRTAIGADTGAAATLTGKGVGIALIDTGVAPVPGIPAAQVVNGPDLSFESQSPSLRYLDTYGHGTHMAGIIIGNDAATGTKGIAPGAKLTSIKVGTSNGAVDVTQMIAAIDWVVKNRNHDPANPIKIISLSYGTGGNPEVWNDPMTLAVQQAWKAGITVVAAAGNQGNGYGRLTHPAQGTSVIAVGAANTYGTTTTADDELSAYTNLSSNGRPLDVLAPGTSIPSLRVPGSNIDLTFPKARSGDTLFRGSGTSQATAVTAAAAALVLQARPSLTPLQLKYLLINGTYLSKGVAATLGTKEINVSMALAGPAATGSGAIGESTGTGMLDSTRGSSRVSADGVQLSGQNTIFGPFDTNTWSTRAKAQTTWSGGVWLGYRMAGDGWTGTSYAAKTWAPATWPGGSWGGTKNWTDPSWSGRAWSGRAWSGATWSGRFWSTDDWSTARWG</sequence>
<evidence type="ECO:0000256" key="6">
    <source>
        <dbReference type="SAM" id="SignalP"/>
    </source>
</evidence>
<evidence type="ECO:0000256" key="4">
    <source>
        <dbReference type="ARBA" id="ARBA00022825"/>
    </source>
</evidence>
<feature type="active site" description="Charge relay system" evidence="5">
    <location>
        <position position="85"/>
    </location>
</feature>
<protein>
    <submittedName>
        <fullName evidence="8">Serine protease AprX</fullName>
    </submittedName>
</protein>
<evidence type="ECO:0000259" key="7">
    <source>
        <dbReference type="Pfam" id="PF00082"/>
    </source>
</evidence>
<dbReference type="Pfam" id="PF00082">
    <property type="entry name" value="Peptidase_S8"/>
    <property type="match status" value="1"/>
</dbReference>
<dbReference type="STRING" id="35752.SAMN05421541_12768"/>
<evidence type="ECO:0000256" key="2">
    <source>
        <dbReference type="ARBA" id="ARBA00022670"/>
    </source>
</evidence>
<evidence type="ECO:0000256" key="5">
    <source>
        <dbReference type="PROSITE-ProRule" id="PRU01240"/>
    </source>
</evidence>
<evidence type="ECO:0000256" key="3">
    <source>
        <dbReference type="ARBA" id="ARBA00022801"/>
    </source>
</evidence>
<dbReference type="EMBL" id="FONV01000027">
    <property type="protein sequence ID" value="SFF87915.1"/>
    <property type="molecule type" value="Genomic_DNA"/>
</dbReference>
<dbReference type="RefSeq" id="WP_093621865.1">
    <property type="nucleotide sequence ID" value="NZ_BOMT01000109.1"/>
</dbReference>
<keyword evidence="2 5" id="KW-0645">Protease</keyword>
<feature type="signal peptide" evidence="6">
    <location>
        <begin position="1"/>
        <end position="27"/>
    </location>
</feature>
<comment type="similarity">
    <text evidence="1 5">Belongs to the peptidase S8 family.</text>
</comment>
<dbReference type="OrthoDB" id="9795680at2"/>
<dbReference type="Gene3D" id="3.40.50.200">
    <property type="entry name" value="Peptidase S8/S53 domain"/>
    <property type="match status" value="1"/>
</dbReference>
<organism evidence="8 9">
    <name type="scientific">Actinoplanes philippinensis</name>
    <dbReference type="NCBI Taxonomy" id="35752"/>
    <lineage>
        <taxon>Bacteria</taxon>
        <taxon>Bacillati</taxon>
        <taxon>Actinomycetota</taxon>
        <taxon>Actinomycetes</taxon>
        <taxon>Micromonosporales</taxon>
        <taxon>Micromonosporaceae</taxon>
        <taxon>Actinoplanes</taxon>
    </lineage>
</organism>
<dbReference type="InterPro" id="IPR000209">
    <property type="entry name" value="Peptidase_S8/S53_dom"/>
</dbReference>
<evidence type="ECO:0000313" key="9">
    <source>
        <dbReference type="Proteomes" id="UP000199645"/>
    </source>
</evidence>
<dbReference type="PANTHER" id="PTHR43806">
    <property type="entry name" value="PEPTIDASE S8"/>
    <property type="match status" value="1"/>
</dbReference>
<dbReference type="SUPFAM" id="SSF52743">
    <property type="entry name" value="Subtilisin-like"/>
    <property type="match status" value="1"/>
</dbReference>
<feature type="active site" description="Charge relay system" evidence="5">
    <location>
        <position position="122"/>
    </location>
</feature>
<gene>
    <name evidence="8" type="ORF">SAMN05421541_12768</name>
</gene>
<accession>A0A1I2M8U1</accession>
<keyword evidence="9" id="KW-1185">Reference proteome</keyword>
<evidence type="ECO:0000256" key="1">
    <source>
        <dbReference type="ARBA" id="ARBA00011073"/>
    </source>
</evidence>
<feature type="domain" description="Peptidase S8/S53" evidence="7">
    <location>
        <begin position="76"/>
        <end position="345"/>
    </location>
</feature>
<dbReference type="PRINTS" id="PR00723">
    <property type="entry name" value="SUBTILISIN"/>
</dbReference>
<dbReference type="PROSITE" id="PS51892">
    <property type="entry name" value="SUBTILASE"/>
    <property type="match status" value="1"/>
</dbReference>
<dbReference type="InterPro" id="IPR050131">
    <property type="entry name" value="Peptidase_S8_subtilisin-like"/>
</dbReference>
<dbReference type="InterPro" id="IPR036852">
    <property type="entry name" value="Peptidase_S8/S53_dom_sf"/>
</dbReference>
<feature type="chain" id="PRO_5011441330" evidence="6">
    <location>
        <begin position="28"/>
        <end position="504"/>
    </location>
</feature>
<dbReference type="InterPro" id="IPR015500">
    <property type="entry name" value="Peptidase_S8_subtilisin-rel"/>
</dbReference>
<evidence type="ECO:0000313" key="8">
    <source>
        <dbReference type="EMBL" id="SFF87915.1"/>
    </source>
</evidence>
<name>A0A1I2M8U1_9ACTN</name>
<keyword evidence="3 5" id="KW-0378">Hydrolase</keyword>
<keyword evidence="6" id="KW-0732">Signal</keyword>
<dbReference type="AlphaFoldDB" id="A0A1I2M8U1"/>
<keyword evidence="4 5" id="KW-0720">Serine protease</keyword>
<dbReference type="PANTHER" id="PTHR43806:SF65">
    <property type="entry name" value="SERINE PROTEASE APRX"/>
    <property type="match status" value="1"/>
</dbReference>
<dbReference type="Proteomes" id="UP000199645">
    <property type="component" value="Unassembled WGS sequence"/>
</dbReference>
<dbReference type="GO" id="GO:0006508">
    <property type="term" value="P:proteolysis"/>
    <property type="evidence" value="ECO:0007669"/>
    <property type="project" value="UniProtKB-KW"/>
</dbReference>
<reference evidence="8 9" key="1">
    <citation type="submission" date="2016-10" db="EMBL/GenBank/DDBJ databases">
        <authorList>
            <person name="de Groot N.N."/>
        </authorList>
    </citation>
    <scope>NUCLEOTIDE SEQUENCE [LARGE SCALE GENOMIC DNA]</scope>
    <source>
        <strain evidence="8 9">DSM 43019</strain>
    </source>
</reference>
<dbReference type="GO" id="GO:0004252">
    <property type="term" value="F:serine-type endopeptidase activity"/>
    <property type="evidence" value="ECO:0007669"/>
    <property type="project" value="UniProtKB-UniRule"/>
</dbReference>